<comment type="caution">
    <text evidence="1">The sequence shown here is derived from an EMBL/GenBank/DDBJ whole genome shotgun (WGS) entry which is preliminary data.</text>
</comment>
<dbReference type="Proteomes" id="UP001054252">
    <property type="component" value="Unassembled WGS sequence"/>
</dbReference>
<proteinExistence type="predicted"/>
<evidence type="ECO:0000313" key="1">
    <source>
        <dbReference type="EMBL" id="GKV30958.1"/>
    </source>
</evidence>
<gene>
    <name evidence="1" type="ORF">SLEP1_g39715</name>
</gene>
<sequence>MVGNGHKTLSRAIKMILPPNNIQTSSFLRVSGAGLSIAVHVNNQWHIVRISAGFFENFNARTTTGRTVGVDIFQFYDLLAPHMKCNSCFTIIVDNEGSTSDRIWVWYQDGRMYTTQSIETVGIPNGADQGINVLELEATDHRYINFSRRVLRRFFNKCYHEVMHVQPQLRAGPSDELRLRVTHQEIRAEAPGLVQTYSSLAGHYNMHETARDVDVVGDDEEIIVQFPQATGWFIRPARRAESIRVHLGSVRPLEFRFANCSVYFI</sequence>
<evidence type="ECO:0000313" key="2">
    <source>
        <dbReference type="Proteomes" id="UP001054252"/>
    </source>
</evidence>
<protein>
    <submittedName>
        <fullName evidence="1">Uncharacterized protein</fullName>
    </submittedName>
</protein>
<dbReference type="AlphaFoldDB" id="A0AAV5L146"/>
<dbReference type="EMBL" id="BPVZ01000089">
    <property type="protein sequence ID" value="GKV30958.1"/>
    <property type="molecule type" value="Genomic_DNA"/>
</dbReference>
<reference evidence="1 2" key="1">
    <citation type="journal article" date="2021" name="Commun. Biol.">
        <title>The genome of Shorea leprosula (Dipterocarpaceae) highlights the ecological relevance of drought in aseasonal tropical rainforests.</title>
        <authorList>
            <person name="Ng K.K.S."/>
            <person name="Kobayashi M.J."/>
            <person name="Fawcett J.A."/>
            <person name="Hatakeyama M."/>
            <person name="Paape T."/>
            <person name="Ng C.H."/>
            <person name="Ang C.C."/>
            <person name="Tnah L.H."/>
            <person name="Lee C.T."/>
            <person name="Nishiyama T."/>
            <person name="Sese J."/>
            <person name="O'Brien M.J."/>
            <person name="Copetti D."/>
            <person name="Mohd Noor M.I."/>
            <person name="Ong R.C."/>
            <person name="Putra M."/>
            <person name="Sireger I.Z."/>
            <person name="Indrioko S."/>
            <person name="Kosugi Y."/>
            <person name="Izuno A."/>
            <person name="Isagi Y."/>
            <person name="Lee S.L."/>
            <person name="Shimizu K.K."/>
        </authorList>
    </citation>
    <scope>NUCLEOTIDE SEQUENCE [LARGE SCALE GENOMIC DNA]</scope>
    <source>
        <strain evidence="1">214</strain>
    </source>
</reference>
<keyword evidence="2" id="KW-1185">Reference proteome</keyword>
<organism evidence="1 2">
    <name type="scientific">Rubroshorea leprosula</name>
    <dbReference type="NCBI Taxonomy" id="152421"/>
    <lineage>
        <taxon>Eukaryota</taxon>
        <taxon>Viridiplantae</taxon>
        <taxon>Streptophyta</taxon>
        <taxon>Embryophyta</taxon>
        <taxon>Tracheophyta</taxon>
        <taxon>Spermatophyta</taxon>
        <taxon>Magnoliopsida</taxon>
        <taxon>eudicotyledons</taxon>
        <taxon>Gunneridae</taxon>
        <taxon>Pentapetalae</taxon>
        <taxon>rosids</taxon>
        <taxon>malvids</taxon>
        <taxon>Malvales</taxon>
        <taxon>Dipterocarpaceae</taxon>
        <taxon>Rubroshorea</taxon>
    </lineage>
</organism>
<name>A0AAV5L146_9ROSI</name>
<accession>A0AAV5L146</accession>